<evidence type="ECO:0000259" key="1">
    <source>
        <dbReference type="Pfam" id="PF00535"/>
    </source>
</evidence>
<name>A0A387AS30_9LACO</name>
<dbReference type="OrthoDB" id="7665907at2"/>
<dbReference type="PANTHER" id="PTHR43685">
    <property type="entry name" value="GLYCOSYLTRANSFERASE"/>
    <property type="match status" value="1"/>
</dbReference>
<dbReference type="SUPFAM" id="SSF53448">
    <property type="entry name" value="Nucleotide-diphospho-sugar transferases"/>
    <property type="match status" value="1"/>
</dbReference>
<keyword evidence="2" id="KW-0808">Transferase</keyword>
<gene>
    <name evidence="2" type="ORF">D7I45_01080</name>
</gene>
<keyword evidence="3" id="KW-1185">Reference proteome</keyword>
<protein>
    <submittedName>
        <fullName evidence="2">Glycosyltransferase</fullName>
    </submittedName>
</protein>
<accession>A0A387AS30</accession>
<dbReference type="AlphaFoldDB" id="A0A387AS30"/>
<dbReference type="CDD" id="cd04185">
    <property type="entry name" value="GT_2_like_b"/>
    <property type="match status" value="1"/>
</dbReference>
<dbReference type="RefSeq" id="WP_120783955.1">
    <property type="nucleotide sequence ID" value="NZ_CP032626.1"/>
</dbReference>
<feature type="domain" description="Glycosyltransferase 2-like" evidence="1">
    <location>
        <begin position="4"/>
        <end position="111"/>
    </location>
</feature>
<evidence type="ECO:0000313" key="2">
    <source>
        <dbReference type="EMBL" id="AYF92181.1"/>
    </source>
</evidence>
<dbReference type="InterPro" id="IPR050834">
    <property type="entry name" value="Glycosyltransf_2"/>
</dbReference>
<dbReference type="PANTHER" id="PTHR43685:SF2">
    <property type="entry name" value="GLYCOSYLTRANSFERASE 2-LIKE DOMAIN-CONTAINING PROTEIN"/>
    <property type="match status" value="1"/>
</dbReference>
<reference evidence="2 3" key="1">
    <citation type="submission" date="2018-09" db="EMBL/GenBank/DDBJ databases">
        <title>Genome sequencing of strain BHWM-4.</title>
        <authorList>
            <person name="Heo J."/>
            <person name="Kim S.-J."/>
            <person name="Kwon S.-W."/>
        </authorList>
    </citation>
    <scope>NUCLEOTIDE SEQUENCE [LARGE SCALE GENOMIC DNA]</scope>
    <source>
        <strain evidence="2 3">BHWM-4</strain>
    </source>
</reference>
<proteinExistence type="predicted"/>
<evidence type="ECO:0000313" key="3">
    <source>
        <dbReference type="Proteomes" id="UP000272003"/>
    </source>
</evidence>
<dbReference type="GO" id="GO:0016740">
    <property type="term" value="F:transferase activity"/>
    <property type="evidence" value="ECO:0007669"/>
    <property type="project" value="UniProtKB-KW"/>
</dbReference>
<dbReference type="InterPro" id="IPR001173">
    <property type="entry name" value="Glyco_trans_2-like"/>
</dbReference>
<dbReference type="InterPro" id="IPR029044">
    <property type="entry name" value="Nucleotide-diphossugar_trans"/>
</dbReference>
<sequence>MKISAVVVTYNRINCLKKCLQCLEKQTYPLSNIIIVNNNSDDGTTEYLSTLTNDLYKIKNLSENVGGAGGFSIGTKYAFEHTDSDYFWVMDDDTYPTSSSLEELVASVKEKDGHFGFLSSNVQYSNGGGANCPEASKDWNKCIDQSLIKVDIASFVSLLYSRDTVRKVGLPVAEMFIWGDDFEYTSRINNKLGTESFFVIKSLVHHDSNNMKVTIYDCPLNMLSRYKLMYRNNIYAMKHNFPKYNFVRKMLSDTLLLFLVLCKADNNKCKRFMTVLKGILSGIFFNPKIKFPNLNNNYKDNN</sequence>
<dbReference type="KEGG" id="abom:D7I45_01080"/>
<organism evidence="2 3">
    <name type="scientific">Apilactobacillus bombintestini</name>
    <dbReference type="NCBI Taxonomy" id="2419772"/>
    <lineage>
        <taxon>Bacteria</taxon>
        <taxon>Bacillati</taxon>
        <taxon>Bacillota</taxon>
        <taxon>Bacilli</taxon>
        <taxon>Lactobacillales</taxon>
        <taxon>Lactobacillaceae</taxon>
        <taxon>Apilactobacillus</taxon>
    </lineage>
</organism>
<dbReference type="EMBL" id="CP032626">
    <property type="protein sequence ID" value="AYF92181.1"/>
    <property type="molecule type" value="Genomic_DNA"/>
</dbReference>
<dbReference type="Gene3D" id="3.90.550.10">
    <property type="entry name" value="Spore Coat Polysaccharide Biosynthesis Protein SpsA, Chain A"/>
    <property type="match status" value="1"/>
</dbReference>
<dbReference type="Proteomes" id="UP000272003">
    <property type="component" value="Chromosome"/>
</dbReference>
<dbReference type="Pfam" id="PF00535">
    <property type="entry name" value="Glycos_transf_2"/>
    <property type="match status" value="1"/>
</dbReference>